<evidence type="ECO:0000313" key="2">
    <source>
        <dbReference type="EMBL" id="QSR86616.1"/>
    </source>
</evidence>
<evidence type="ECO:0000313" key="3">
    <source>
        <dbReference type="Proteomes" id="UP000663088"/>
    </source>
</evidence>
<protein>
    <recommendedName>
        <fullName evidence="4">Methanolan biosynthesis EpsI domain-containing protein</fullName>
    </recommendedName>
</protein>
<organism evidence="2 3">
    <name type="scientific">Candidatus Methylacidiphilum infernorum</name>
    <dbReference type="NCBI Taxonomy" id="511746"/>
    <lineage>
        <taxon>Bacteria</taxon>
        <taxon>Pseudomonadati</taxon>
        <taxon>Verrucomicrobiota</taxon>
        <taxon>Methylacidiphilae</taxon>
        <taxon>Methylacidiphilales</taxon>
        <taxon>Methylacidiphilaceae</taxon>
        <taxon>Methylacidiphilum (ex Ratnadevi et al. 2023)</taxon>
    </lineage>
</organism>
<evidence type="ECO:0000256" key="1">
    <source>
        <dbReference type="SAM" id="SignalP"/>
    </source>
</evidence>
<feature type="signal peptide" evidence="1">
    <location>
        <begin position="1"/>
        <end position="23"/>
    </location>
</feature>
<keyword evidence="3" id="KW-1185">Reference proteome</keyword>
<gene>
    <name evidence="2" type="ORF">EM20IM_09060</name>
</gene>
<name>A0ABX7PUE7_9BACT</name>
<sequence length="187" mass="21524">MKVKHFLLFFIFFALSFLSPAFAVKKGSSTPSNREKLYILAVPEAWFNRPPDFVLSRYDYLSQRDMLYQEAIAAFKRAYPSLEVKRIDKITQAQEGVPIVRIDLGRWRYSFIGTNAATDIVVRLFAEYYPSKGSKGIPLGSFGNLQRAYVWLYDGYRDFNENYLNAIRPALDKIAHAVAPYLNSRGK</sequence>
<dbReference type="EMBL" id="CP065956">
    <property type="protein sequence ID" value="QSR86616.1"/>
    <property type="molecule type" value="Genomic_DNA"/>
</dbReference>
<accession>A0ABX7PUE7</accession>
<evidence type="ECO:0008006" key="4">
    <source>
        <dbReference type="Google" id="ProtNLM"/>
    </source>
</evidence>
<dbReference type="Proteomes" id="UP000663088">
    <property type="component" value="Chromosome"/>
</dbReference>
<reference evidence="2 3" key="1">
    <citation type="submission" date="2020-12" db="EMBL/GenBank/DDBJ databases">
        <authorList>
            <person name="Awala S.I."/>
            <person name="Gwak J.-H."/>
            <person name="Kim S.-J."/>
            <person name="Rhee S.-K."/>
        </authorList>
    </citation>
    <scope>NUCLEOTIDE SEQUENCE [LARGE SCALE GENOMIC DNA]</scope>
    <source>
        <strain evidence="2 3">IT5</strain>
    </source>
</reference>
<proteinExistence type="predicted"/>
<feature type="chain" id="PRO_5046012657" description="Methanolan biosynthesis EpsI domain-containing protein" evidence="1">
    <location>
        <begin position="24"/>
        <end position="187"/>
    </location>
</feature>
<keyword evidence="1" id="KW-0732">Signal</keyword>
<dbReference type="RefSeq" id="WP_206846466.1">
    <property type="nucleotide sequence ID" value="NZ_CP065956.1"/>
</dbReference>